<comment type="caution">
    <text evidence="2">The sequence shown here is derived from an EMBL/GenBank/DDBJ whole genome shotgun (WGS) entry which is preliminary data.</text>
</comment>
<evidence type="ECO:0000313" key="2">
    <source>
        <dbReference type="EMBL" id="MFM2485581.1"/>
    </source>
</evidence>
<keyword evidence="2" id="KW-0012">Acyltransferase</keyword>
<dbReference type="EMBL" id="JBEQCT010000004">
    <property type="protein sequence ID" value="MFM2485581.1"/>
    <property type="molecule type" value="Genomic_DNA"/>
</dbReference>
<gene>
    <name evidence="2" type="ORF">ABUE30_11005</name>
</gene>
<dbReference type="PROSITE" id="PS51186">
    <property type="entry name" value="GNAT"/>
    <property type="match status" value="1"/>
</dbReference>
<dbReference type="RefSeq" id="WP_408623817.1">
    <property type="nucleotide sequence ID" value="NZ_JBEQCT010000004.1"/>
</dbReference>
<evidence type="ECO:0000313" key="3">
    <source>
        <dbReference type="Proteomes" id="UP001629953"/>
    </source>
</evidence>
<evidence type="ECO:0000259" key="1">
    <source>
        <dbReference type="PROSITE" id="PS51186"/>
    </source>
</evidence>
<organism evidence="2 3">
    <name type="scientific">Celerinatantimonas yamalensis</name>
    <dbReference type="NCBI Taxonomy" id="559956"/>
    <lineage>
        <taxon>Bacteria</taxon>
        <taxon>Pseudomonadati</taxon>
        <taxon>Pseudomonadota</taxon>
        <taxon>Gammaproteobacteria</taxon>
        <taxon>Celerinatantimonadaceae</taxon>
        <taxon>Celerinatantimonas</taxon>
    </lineage>
</organism>
<dbReference type="PANTHER" id="PTHR13170">
    <property type="entry name" value="O-GLCNACASE"/>
    <property type="match status" value="1"/>
</dbReference>
<dbReference type="PANTHER" id="PTHR13170:SF16">
    <property type="entry name" value="PROTEIN O-GLCNACASE"/>
    <property type="match status" value="1"/>
</dbReference>
<dbReference type="SUPFAM" id="SSF55729">
    <property type="entry name" value="Acyl-CoA N-acyltransferases (Nat)"/>
    <property type="match status" value="1"/>
</dbReference>
<keyword evidence="3" id="KW-1185">Reference proteome</keyword>
<reference evidence="2 3" key="1">
    <citation type="journal article" date="2013" name="Int. J. Syst. Evol. Microbiol.">
        <title>Celerinatantimonas yamalensis sp. nov., a cold-adapted diazotrophic bacterium from a cold permafrost brine.</title>
        <authorList>
            <person name="Shcherbakova V."/>
            <person name="Chuvilskaya N."/>
            <person name="Rivkina E."/>
            <person name="Demidov N."/>
            <person name="Uchaeva V."/>
            <person name="Suetin S."/>
            <person name="Suzina N."/>
            <person name="Gilichinsky D."/>
        </authorList>
    </citation>
    <scope>NUCLEOTIDE SEQUENCE [LARGE SCALE GENOMIC DNA]</scope>
    <source>
        <strain evidence="2 3">C7</strain>
    </source>
</reference>
<feature type="domain" description="N-acetyltransferase" evidence="1">
    <location>
        <begin position="6"/>
        <end position="201"/>
    </location>
</feature>
<dbReference type="Pfam" id="PF00583">
    <property type="entry name" value="Acetyltransf_1"/>
    <property type="match status" value="1"/>
</dbReference>
<dbReference type="InterPro" id="IPR000182">
    <property type="entry name" value="GNAT_dom"/>
</dbReference>
<sequence length="203" mass="23158">MDQPVAFIRHAKLTDRPMLYQICLQTAKAGDDATGLYSDHEYPGQVYVIPYLLFEPQFAFVLEMNQQVVGYVVATADTAHYEQTLAKQWWPKLKAQYAEREEMALWDHKVLGQIRHPSGASPELLERWPAHLHINLLPQAQAGGWGRKLIAHQLHALKEAGVDGVHLGVNLANERVCQFYEKVGFETILRSHAIYMGQRLDEE</sequence>
<protein>
    <submittedName>
        <fullName evidence="2">GNAT family N-acetyltransferase</fullName>
        <ecNumber evidence="2">2.3.1.-</ecNumber>
    </submittedName>
</protein>
<dbReference type="EC" id="2.3.1.-" evidence="2"/>
<dbReference type="Proteomes" id="UP001629953">
    <property type="component" value="Unassembled WGS sequence"/>
</dbReference>
<keyword evidence="2" id="KW-0808">Transferase</keyword>
<proteinExistence type="predicted"/>
<name>A0ABW9G7C9_9GAMM</name>
<dbReference type="GO" id="GO:0016746">
    <property type="term" value="F:acyltransferase activity"/>
    <property type="evidence" value="ECO:0007669"/>
    <property type="project" value="UniProtKB-KW"/>
</dbReference>
<dbReference type="InterPro" id="IPR051822">
    <property type="entry name" value="Glycosyl_Hydrolase_84"/>
</dbReference>
<dbReference type="InterPro" id="IPR016181">
    <property type="entry name" value="Acyl_CoA_acyltransferase"/>
</dbReference>
<dbReference type="Gene3D" id="3.40.630.30">
    <property type="match status" value="1"/>
</dbReference>
<accession>A0ABW9G7C9</accession>